<name>A0A8S0VSV2_CYCAE</name>
<evidence type="ECO:0000313" key="2">
    <source>
        <dbReference type="Proteomes" id="UP000467700"/>
    </source>
</evidence>
<gene>
    <name evidence="1" type="ORF">AAE3_LOCUS931</name>
</gene>
<dbReference type="Proteomes" id="UP000467700">
    <property type="component" value="Unassembled WGS sequence"/>
</dbReference>
<evidence type="ECO:0000313" key="1">
    <source>
        <dbReference type="EMBL" id="CAA7258777.1"/>
    </source>
</evidence>
<organism evidence="1 2">
    <name type="scientific">Cyclocybe aegerita</name>
    <name type="common">Black poplar mushroom</name>
    <name type="synonym">Agrocybe aegerita</name>
    <dbReference type="NCBI Taxonomy" id="1973307"/>
    <lineage>
        <taxon>Eukaryota</taxon>
        <taxon>Fungi</taxon>
        <taxon>Dikarya</taxon>
        <taxon>Basidiomycota</taxon>
        <taxon>Agaricomycotina</taxon>
        <taxon>Agaricomycetes</taxon>
        <taxon>Agaricomycetidae</taxon>
        <taxon>Agaricales</taxon>
        <taxon>Agaricineae</taxon>
        <taxon>Bolbitiaceae</taxon>
        <taxon>Cyclocybe</taxon>
    </lineage>
</organism>
<reference evidence="1 2" key="1">
    <citation type="submission" date="2020-01" db="EMBL/GenBank/DDBJ databases">
        <authorList>
            <person name="Gupta K D."/>
        </authorList>
    </citation>
    <scope>NUCLEOTIDE SEQUENCE [LARGE SCALE GENOMIC DNA]</scope>
</reference>
<comment type="caution">
    <text evidence="1">The sequence shown here is derived from an EMBL/GenBank/DDBJ whole genome shotgun (WGS) entry which is preliminary data.</text>
</comment>
<protein>
    <submittedName>
        <fullName evidence="1">Uncharacterized protein</fullName>
    </submittedName>
</protein>
<dbReference type="AlphaFoldDB" id="A0A8S0VSV2"/>
<dbReference type="EMBL" id="CACVBS010000002">
    <property type="protein sequence ID" value="CAA7258777.1"/>
    <property type="molecule type" value="Genomic_DNA"/>
</dbReference>
<keyword evidence="2" id="KW-1185">Reference proteome</keyword>
<sequence>MEHKGLGFASPILHLEAKPSSRDLRPGFIERPSRLDRVYTSIQIVIAFRKGELYVNRPPRSHIFPPDSATHSRIKPDAKYAFSPTSRPFHFFPVLLHSCSLSSLP</sequence>
<accession>A0A8S0VSV2</accession>
<proteinExistence type="predicted"/>